<proteinExistence type="predicted"/>
<protein>
    <submittedName>
        <fullName evidence="1">Uncharacterized protein</fullName>
    </submittedName>
</protein>
<sequence>MNKQGALRWNEDIILPVQSGQISLRLKKLLDVMGIKGKQVYLFRHSAETRLVVLDLEETLINTFIGNVRNSRSVNDYHLFVERLKDYEIVTKLSDTHGLMELSYSFIITSPFVNLPRMPFCNIGKQVSELLTMVSNKQVSTRCQQQFMEGYAHAVR</sequence>
<comment type="caution">
    <text evidence="1">The sequence shown here is derived from an EMBL/GenBank/DDBJ whole genome shotgun (WGS) entry which is preliminary data.</text>
</comment>
<reference evidence="1 2" key="1">
    <citation type="submission" date="2019-03" db="EMBL/GenBank/DDBJ databases">
        <title>Single cell metagenomics reveals metabolic interactions within the superorganism composed of flagellate Streblomastix strix and complex community of Bacteroidetes bacteria on its surface.</title>
        <authorList>
            <person name="Treitli S.C."/>
            <person name="Kolisko M."/>
            <person name="Husnik F."/>
            <person name="Keeling P."/>
            <person name="Hampl V."/>
        </authorList>
    </citation>
    <scope>NUCLEOTIDE SEQUENCE [LARGE SCALE GENOMIC DNA]</scope>
    <source>
        <strain evidence="1">ST1C</strain>
    </source>
</reference>
<dbReference type="EMBL" id="SNRW01001655">
    <property type="protein sequence ID" value="KAA6395541.1"/>
    <property type="molecule type" value="Genomic_DNA"/>
</dbReference>
<organism evidence="1 2">
    <name type="scientific">Streblomastix strix</name>
    <dbReference type="NCBI Taxonomy" id="222440"/>
    <lineage>
        <taxon>Eukaryota</taxon>
        <taxon>Metamonada</taxon>
        <taxon>Preaxostyla</taxon>
        <taxon>Oxymonadida</taxon>
        <taxon>Streblomastigidae</taxon>
        <taxon>Streblomastix</taxon>
    </lineage>
</organism>
<name>A0A5J4WL01_9EUKA</name>
<evidence type="ECO:0000313" key="1">
    <source>
        <dbReference type="EMBL" id="KAA6395541.1"/>
    </source>
</evidence>
<accession>A0A5J4WL01</accession>
<gene>
    <name evidence="1" type="ORF">EZS28_008929</name>
</gene>
<dbReference type="AlphaFoldDB" id="A0A5J4WL01"/>
<dbReference type="Proteomes" id="UP000324800">
    <property type="component" value="Unassembled WGS sequence"/>
</dbReference>
<evidence type="ECO:0000313" key="2">
    <source>
        <dbReference type="Proteomes" id="UP000324800"/>
    </source>
</evidence>